<dbReference type="InterPro" id="IPR016181">
    <property type="entry name" value="Acyl_CoA_acyltransferase"/>
</dbReference>
<dbReference type="InterPro" id="IPR000182">
    <property type="entry name" value="GNAT_dom"/>
</dbReference>
<organism evidence="2 3">
    <name type="scientific">Streptomyces tremellae</name>
    <dbReference type="NCBI Taxonomy" id="1124239"/>
    <lineage>
        <taxon>Bacteria</taxon>
        <taxon>Bacillati</taxon>
        <taxon>Actinomycetota</taxon>
        <taxon>Actinomycetes</taxon>
        <taxon>Kitasatosporales</taxon>
        <taxon>Streptomycetaceae</taxon>
        <taxon>Streptomyces</taxon>
    </lineage>
</organism>
<evidence type="ECO:0000313" key="2">
    <source>
        <dbReference type="EMBL" id="GAA3760892.1"/>
    </source>
</evidence>
<dbReference type="Proteomes" id="UP001499884">
    <property type="component" value="Unassembled WGS sequence"/>
</dbReference>
<proteinExistence type="predicted"/>
<dbReference type="Pfam" id="PF13508">
    <property type="entry name" value="Acetyltransf_7"/>
    <property type="match status" value="1"/>
</dbReference>
<dbReference type="PROSITE" id="PS51186">
    <property type="entry name" value="GNAT"/>
    <property type="match status" value="1"/>
</dbReference>
<dbReference type="EMBL" id="BAABEP010000089">
    <property type="protein sequence ID" value="GAA3760892.1"/>
    <property type="molecule type" value="Genomic_DNA"/>
</dbReference>
<dbReference type="SUPFAM" id="SSF55729">
    <property type="entry name" value="Acyl-CoA N-acyltransferases (Nat)"/>
    <property type="match status" value="1"/>
</dbReference>
<gene>
    <name evidence="2" type="ORF">GCM10023082_63800</name>
</gene>
<keyword evidence="3" id="KW-1185">Reference proteome</keyword>
<protein>
    <recommendedName>
        <fullName evidence="1">N-acetyltransferase domain-containing protein</fullName>
    </recommendedName>
</protein>
<evidence type="ECO:0000313" key="3">
    <source>
        <dbReference type="Proteomes" id="UP001499884"/>
    </source>
</evidence>
<name>A0ABP7GCQ6_9ACTN</name>
<feature type="domain" description="N-acetyltransferase" evidence="1">
    <location>
        <begin position="15"/>
        <end position="185"/>
    </location>
</feature>
<reference evidence="3" key="1">
    <citation type="journal article" date="2019" name="Int. J. Syst. Evol. Microbiol.">
        <title>The Global Catalogue of Microorganisms (GCM) 10K type strain sequencing project: providing services to taxonomists for standard genome sequencing and annotation.</title>
        <authorList>
            <consortium name="The Broad Institute Genomics Platform"/>
            <consortium name="The Broad Institute Genome Sequencing Center for Infectious Disease"/>
            <person name="Wu L."/>
            <person name="Ma J."/>
        </authorList>
    </citation>
    <scope>NUCLEOTIDE SEQUENCE [LARGE SCALE GENOMIC DNA]</scope>
    <source>
        <strain evidence="3">JCM 30846</strain>
    </source>
</reference>
<comment type="caution">
    <text evidence="2">The sequence shown here is derived from an EMBL/GenBank/DDBJ whole genome shotgun (WGS) entry which is preliminary data.</text>
</comment>
<accession>A0ABP7GCQ6</accession>
<evidence type="ECO:0000259" key="1">
    <source>
        <dbReference type="PROSITE" id="PS51186"/>
    </source>
</evidence>
<sequence>MRAAGRAQRTANGGLLVREPRPADEAALAELLGRVEFTQPGIGAELAHTIAFRHRLEPACGVRASWVAERRRGEVVGVLTAAPPLGWIGSIKMLSPEHRSYVAHHIVEAEAVSIAPQARGRRLGHHLIETAAAHYTGLGYRLMLGTTTVLSLAPYYRQVGFTVLEPGERIAVADPLGAVLHRPADRHVVQMWKALHPEVTVVGSQMPDGTPLQLLTQVLVPPPGSPEVVRHDDGSLTICDGGARQTVDARTAGMMERMYRTPVTEEEVREGMAEALRYGLEPLMAARLRKASGYSLPELMGPPRGTGASAGRR</sequence>
<dbReference type="Gene3D" id="3.40.630.30">
    <property type="match status" value="1"/>
</dbReference>